<dbReference type="Proteomes" id="UP000078599">
    <property type="component" value="Unassembled WGS sequence"/>
</dbReference>
<gene>
    <name evidence="2" type="ORF">THICB1_20037</name>
</gene>
<dbReference type="Gene3D" id="2.60.40.1250">
    <property type="entry name" value="Thiol:disulfide interchange protein DsbD, N-terminal domain"/>
    <property type="match status" value="1"/>
</dbReference>
<sequence length="172" mass="18351">MPSTDRELMMNPRTLRIAIASFIVLALLLAAMLLIRATHPPGFGASIPANLVDSSMKVRAGAAIDGRDAVVTLHIQPGWHVYANPPSAPYLIPVTIVVQRGGHGLDLQPSYPPGQDIGLRVDGKIIRVYENGTRIALPGLSSLHDVRIQVRVQACADKGLCLPPATLIASSR</sequence>
<protein>
    <submittedName>
        <fullName evidence="2">Thiol:disulfide interchange protein DsbD</fullName>
    </submittedName>
</protein>
<keyword evidence="3" id="KW-1185">Reference proteome</keyword>
<reference evidence="2 3" key="1">
    <citation type="submission" date="2015-03" db="EMBL/GenBank/DDBJ databases">
        <authorList>
            <person name="Regsiter A."/>
            <person name="william w."/>
        </authorList>
    </citation>
    <scope>NUCLEOTIDE SEQUENCE [LARGE SCALE GENOMIC DNA]</scope>
    <source>
        <strain evidence="2 3">CB1</strain>
    </source>
</reference>
<organism evidence="2 3">
    <name type="scientific">Thiomonas arsenitoxydans (strain DSM 22701 / CIP 110005 / 3As)</name>
    <dbReference type="NCBI Taxonomy" id="426114"/>
    <lineage>
        <taxon>Bacteria</taxon>
        <taxon>Pseudomonadati</taxon>
        <taxon>Pseudomonadota</taxon>
        <taxon>Betaproteobacteria</taxon>
        <taxon>Burkholderiales</taxon>
        <taxon>Thiomonas</taxon>
    </lineage>
</organism>
<proteinExistence type="predicted"/>
<feature type="domain" description="Thiol:disulfide interchange protein DsbD N-terminal" evidence="1">
    <location>
        <begin position="57"/>
        <end position="167"/>
    </location>
</feature>
<evidence type="ECO:0000313" key="2">
    <source>
        <dbReference type="EMBL" id="CQR31982.1"/>
    </source>
</evidence>
<name>A0ABM9T672_THIA3</name>
<comment type="caution">
    <text evidence="2">The sequence shown here is derived from an EMBL/GenBank/DDBJ whole genome shotgun (WGS) entry which is preliminary data.</text>
</comment>
<evidence type="ECO:0000259" key="1">
    <source>
        <dbReference type="Pfam" id="PF11412"/>
    </source>
</evidence>
<accession>A0ABM9T672</accession>
<dbReference type="SUPFAM" id="SSF74863">
    <property type="entry name" value="Thiol:disulfide interchange protein DsbD, N-terminal domain (DsbD-alpha)"/>
    <property type="match status" value="1"/>
</dbReference>
<dbReference type="InterPro" id="IPR036929">
    <property type="entry name" value="DsbDN_sf"/>
</dbReference>
<dbReference type="InterPro" id="IPR028250">
    <property type="entry name" value="DsbDN"/>
</dbReference>
<evidence type="ECO:0000313" key="3">
    <source>
        <dbReference type="Proteomes" id="UP000078599"/>
    </source>
</evidence>
<dbReference type="Pfam" id="PF11412">
    <property type="entry name" value="DsbD_N"/>
    <property type="match status" value="1"/>
</dbReference>
<dbReference type="EMBL" id="CTRI01000012">
    <property type="protein sequence ID" value="CQR31982.1"/>
    <property type="molecule type" value="Genomic_DNA"/>
</dbReference>